<dbReference type="SMART" id="SM00065">
    <property type="entry name" value="GAF"/>
    <property type="match status" value="2"/>
</dbReference>
<dbReference type="Pfam" id="PF08447">
    <property type="entry name" value="PAS_3"/>
    <property type="match status" value="1"/>
</dbReference>
<dbReference type="Pfam" id="PF15915">
    <property type="entry name" value="BAT"/>
    <property type="match status" value="1"/>
</dbReference>
<evidence type="ECO:0000256" key="1">
    <source>
        <dbReference type="ARBA" id="ARBA00000085"/>
    </source>
</evidence>
<evidence type="ECO:0000256" key="3">
    <source>
        <dbReference type="ARBA" id="ARBA00022553"/>
    </source>
</evidence>
<organism evidence="8 9">
    <name type="scientific">Haloarcula nitratireducens</name>
    <dbReference type="NCBI Taxonomy" id="2487749"/>
    <lineage>
        <taxon>Archaea</taxon>
        <taxon>Methanobacteriati</taxon>
        <taxon>Methanobacteriota</taxon>
        <taxon>Stenosarchaea group</taxon>
        <taxon>Halobacteria</taxon>
        <taxon>Halobacteriales</taxon>
        <taxon>Haloarculaceae</taxon>
        <taxon>Haloarcula</taxon>
    </lineage>
</organism>
<feature type="domain" description="PAS" evidence="6">
    <location>
        <begin position="414"/>
        <end position="484"/>
    </location>
</feature>
<accession>A0AAW4PJ10</accession>
<dbReference type="PANTHER" id="PTHR43304">
    <property type="entry name" value="PHYTOCHROME-LIKE PROTEIN CPH1"/>
    <property type="match status" value="1"/>
</dbReference>
<evidence type="ECO:0000259" key="6">
    <source>
        <dbReference type="PROSITE" id="PS50112"/>
    </source>
</evidence>
<dbReference type="RefSeq" id="WP_220582516.1">
    <property type="nucleotide sequence ID" value="NZ_RKLT01000033.1"/>
</dbReference>
<dbReference type="CDD" id="cd00130">
    <property type="entry name" value="PAS"/>
    <property type="match status" value="3"/>
</dbReference>
<dbReference type="InterPro" id="IPR003018">
    <property type="entry name" value="GAF"/>
</dbReference>
<dbReference type="PROSITE" id="PS50112">
    <property type="entry name" value="PAS"/>
    <property type="match status" value="2"/>
</dbReference>
<name>A0AAW4PJ10_9EURY</name>
<reference evidence="8 9" key="1">
    <citation type="submission" date="2021-06" db="EMBL/GenBank/DDBJ databases">
        <title>Halomicroarcula sp. a new haloarchaeum isolated from saline soil.</title>
        <authorList>
            <person name="Duran-Viseras A."/>
            <person name="Sanchez-Porro C."/>
            <person name="Ventosa A."/>
        </authorList>
    </citation>
    <scope>NUCLEOTIDE SEQUENCE [LARGE SCALE GENOMIC DNA]</scope>
    <source>
        <strain evidence="8 9">F27</strain>
    </source>
</reference>
<dbReference type="PANTHER" id="PTHR43304:SF1">
    <property type="entry name" value="PAC DOMAIN-CONTAINING PROTEIN"/>
    <property type="match status" value="1"/>
</dbReference>
<comment type="catalytic activity">
    <reaction evidence="1">
        <text>ATP + protein L-histidine = ADP + protein N-phospho-L-histidine.</text>
        <dbReference type="EC" id="2.7.13.3"/>
    </reaction>
</comment>
<feature type="domain" description="PAC" evidence="7">
    <location>
        <begin position="602"/>
        <end position="654"/>
    </location>
</feature>
<dbReference type="EMBL" id="RKLT01000033">
    <property type="protein sequence ID" value="MBX0297934.1"/>
    <property type="molecule type" value="Genomic_DNA"/>
</dbReference>
<comment type="caution">
    <text evidence="8">The sequence shown here is derived from an EMBL/GenBank/DDBJ whole genome shotgun (WGS) entry which is preliminary data.</text>
</comment>
<keyword evidence="4" id="KW-0808">Transferase</keyword>
<dbReference type="SMART" id="SM00091">
    <property type="entry name" value="PAS"/>
    <property type="match status" value="2"/>
</dbReference>
<dbReference type="EC" id="2.7.13.3" evidence="2"/>
<evidence type="ECO:0000256" key="5">
    <source>
        <dbReference type="ARBA" id="ARBA00022777"/>
    </source>
</evidence>
<dbReference type="InterPro" id="IPR000700">
    <property type="entry name" value="PAS-assoc_C"/>
</dbReference>
<dbReference type="AlphaFoldDB" id="A0AAW4PJ10"/>
<dbReference type="Gene3D" id="3.30.450.20">
    <property type="entry name" value="PAS domain"/>
    <property type="match status" value="3"/>
</dbReference>
<gene>
    <name evidence="8" type="ORF">EGH23_24010</name>
</gene>
<dbReference type="InterPro" id="IPR001610">
    <property type="entry name" value="PAC"/>
</dbReference>
<sequence>MVSNLPNGGPERQFLDSAIDLTPNRAAILDTDGTILATNSAWQDCAETTDNWLQPVDVGVDYLTVLETAESTSASRVATGIRKLLQGTREQVEIEFACESADEPRWFVTQATTAMHDGATYITITHCETTARKDGQRILREACEISTAPDRSFDEKITTLLELGRNAIGIDYGTLSRVQDDQYIFESVAAPASADLQGTSVPVAELPNCERVVKQNRTLVHRDVESQAPELVDPTWGIESYLGAPVTVHGEVYGTFCFYSMAPRTEAFPDWAVTFVECLSNWVGHELERREREEQLQQIKTTISDVIWISNPKKDEVEFVSDSYEDVWGRSPEILRTDATSFVDAIHPADRDRVQDALEAQQANPDAYEETYRIIQPDGETRWIHDQASGIYDDNGTLRTIVGIASDITERKKREQKYRRLTERITDAYYAFDSDWNVTYWNDTAADRGDMPAADILGENFWGVYGELEGTVYEETLRKAMDSQEPTSCEFYYEANDYWIELQAYPDKGGVSVISQEITERKAAREALHEKQDRLDAFVTATSDVVYRMSADWSEMRYLDGQEFIVDTDDPRQTWLEEYIPPDERPRVTAAIEEAIETTSRFELEHQVLQVDGTRGWIYSRAVPILDDDGEIVEWFGTATDITDRKTREQTLAQQRDDLTQLKRLNTLVRNLTQALQNTTTREDIETAVCDRLTDSDLYQTVWIGTRRQSESNSSVVVPQASAGVDDAYLRGISGGEPGPASAALNTGELQTIDDIATAEQFPDSRREIARRNGHHTLAAVPIATDGTIYGVLVVYTPQEHTISEAEQAILTDLGRSIALAIQRVHSQRSLTAETAIALDFQLSDADIGFADVSTELGCELDLERRIPTGDGGYLYYVTVLGAPPAQVCDYLEDGQLVSDSSVVHPTKNGEPALIETHLEETPRLPLDVLTDY</sequence>
<dbReference type="InterPro" id="IPR013655">
    <property type="entry name" value="PAS_fold_3"/>
</dbReference>
<dbReference type="PROSITE" id="PS50113">
    <property type="entry name" value="PAC"/>
    <property type="match status" value="2"/>
</dbReference>
<evidence type="ECO:0000256" key="4">
    <source>
        <dbReference type="ARBA" id="ARBA00022679"/>
    </source>
</evidence>
<dbReference type="InterPro" id="IPR052162">
    <property type="entry name" value="Sensor_kinase/Photoreceptor"/>
</dbReference>
<dbReference type="Proteomes" id="UP001430455">
    <property type="component" value="Unassembled WGS sequence"/>
</dbReference>
<feature type="domain" description="PAS" evidence="6">
    <location>
        <begin position="292"/>
        <end position="359"/>
    </location>
</feature>
<dbReference type="InterPro" id="IPR031803">
    <property type="entry name" value="BAT_GAF/HTH-assoc"/>
</dbReference>
<dbReference type="NCBIfam" id="TIGR00229">
    <property type="entry name" value="sensory_box"/>
    <property type="match status" value="3"/>
</dbReference>
<dbReference type="InterPro" id="IPR035965">
    <property type="entry name" value="PAS-like_dom_sf"/>
</dbReference>
<dbReference type="Gene3D" id="3.30.450.40">
    <property type="match status" value="2"/>
</dbReference>
<evidence type="ECO:0000313" key="8">
    <source>
        <dbReference type="EMBL" id="MBX0297934.1"/>
    </source>
</evidence>
<feature type="non-terminal residue" evidence="8">
    <location>
        <position position="933"/>
    </location>
</feature>
<keyword evidence="3" id="KW-0597">Phosphoprotein</keyword>
<dbReference type="InterPro" id="IPR000014">
    <property type="entry name" value="PAS"/>
</dbReference>
<protein>
    <recommendedName>
        <fullName evidence="2">histidine kinase</fullName>
        <ecNumber evidence="2">2.7.13.3</ecNumber>
    </recommendedName>
</protein>
<dbReference type="Pfam" id="PF01590">
    <property type="entry name" value="GAF"/>
    <property type="match status" value="1"/>
</dbReference>
<dbReference type="SUPFAM" id="SSF55785">
    <property type="entry name" value="PYP-like sensor domain (PAS domain)"/>
    <property type="match status" value="3"/>
</dbReference>
<dbReference type="Pfam" id="PF08448">
    <property type="entry name" value="PAS_4"/>
    <property type="match status" value="2"/>
</dbReference>
<dbReference type="InterPro" id="IPR013656">
    <property type="entry name" value="PAS_4"/>
</dbReference>
<keyword evidence="5" id="KW-0418">Kinase</keyword>
<evidence type="ECO:0000259" key="7">
    <source>
        <dbReference type="PROSITE" id="PS50113"/>
    </source>
</evidence>
<dbReference type="InterPro" id="IPR029016">
    <property type="entry name" value="GAF-like_dom_sf"/>
</dbReference>
<feature type="domain" description="PAC" evidence="7">
    <location>
        <begin position="368"/>
        <end position="420"/>
    </location>
</feature>
<dbReference type="SMART" id="SM00086">
    <property type="entry name" value="PAC"/>
    <property type="match status" value="2"/>
</dbReference>
<dbReference type="GO" id="GO:0004673">
    <property type="term" value="F:protein histidine kinase activity"/>
    <property type="evidence" value="ECO:0007669"/>
    <property type="project" value="UniProtKB-EC"/>
</dbReference>
<evidence type="ECO:0000256" key="2">
    <source>
        <dbReference type="ARBA" id="ARBA00012438"/>
    </source>
</evidence>
<evidence type="ECO:0000313" key="9">
    <source>
        <dbReference type="Proteomes" id="UP001430455"/>
    </source>
</evidence>
<dbReference type="SUPFAM" id="SSF55781">
    <property type="entry name" value="GAF domain-like"/>
    <property type="match status" value="2"/>
</dbReference>
<dbReference type="Pfam" id="PF13185">
    <property type="entry name" value="GAF_2"/>
    <property type="match status" value="1"/>
</dbReference>
<keyword evidence="9" id="KW-1185">Reference proteome</keyword>
<proteinExistence type="predicted"/>